<accession>A0A143YJW6</accession>
<name>A0A143YJW6_9LACT</name>
<dbReference type="EMBL" id="FJNB01000006">
    <property type="protein sequence ID" value="CZQ92469.1"/>
    <property type="molecule type" value="Genomic_DNA"/>
</dbReference>
<evidence type="ECO:0000313" key="3">
    <source>
        <dbReference type="Proteomes" id="UP000076878"/>
    </source>
</evidence>
<keyword evidence="4" id="KW-1185">Reference proteome</keyword>
<dbReference type="Proteomes" id="UP000199280">
    <property type="component" value="Unassembled WGS sequence"/>
</dbReference>
<reference evidence="2 4" key="2">
    <citation type="submission" date="2016-10" db="EMBL/GenBank/DDBJ databases">
        <authorList>
            <person name="Varghese N."/>
            <person name="Submissions S."/>
        </authorList>
    </citation>
    <scope>NUCLEOTIDE SEQUENCE [LARGE SCALE GENOMIC DNA]</scope>
    <source>
        <strain evidence="2 4">DSM 22150</strain>
    </source>
</reference>
<evidence type="ECO:0000313" key="4">
    <source>
        <dbReference type="Proteomes" id="UP000199280"/>
    </source>
</evidence>
<gene>
    <name evidence="2" type="ORF">SAMN05216375_105103</name>
    <name evidence="1" type="ORF">TR210_1048</name>
</gene>
<protein>
    <submittedName>
        <fullName evidence="1">Uncharacterized protein</fullName>
    </submittedName>
</protein>
<dbReference type="EMBL" id="FNYT01000005">
    <property type="protein sequence ID" value="SEI95378.1"/>
    <property type="molecule type" value="Genomic_DNA"/>
</dbReference>
<proteinExistence type="predicted"/>
<organism evidence="1 3">
    <name type="scientific">Trichococcus ilyis</name>
    <dbReference type="NCBI Taxonomy" id="640938"/>
    <lineage>
        <taxon>Bacteria</taxon>
        <taxon>Bacillati</taxon>
        <taxon>Bacillota</taxon>
        <taxon>Bacilli</taxon>
        <taxon>Lactobacillales</taxon>
        <taxon>Carnobacteriaceae</taxon>
        <taxon>Trichococcus</taxon>
    </lineage>
</organism>
<sequence length="119" mass="13511">MIRIQCSFSSPTPRHKNMVTMDSLFTHRKEELTMKKKSLLIGLISFTALTSFALATPVEAAMMDTVTFENHGQYVRSHATHLRHHTEDAHHMNGVSMHARNWDGTVRYCAQEATPTVTQ</sequence>
<dbReference type="Proteomes" id="UP000076878">
    <property type="component" value="Unassembled WGS sequence"/>
</dbReference>
<dbReference type="AlphaFoldDB" id="A0A143YJW6"/>
<evidence type="ECO:0000313" key="1">
    <source>
        <dbReference type="EMBL" id="CZQ92469.1"/>
    </source>
</evidence>
<reference evidence="1 3" key="1">
    <citation type="submission" date="2016-02" db="EMBL/GenBank/DDBJ databases">
        <authorList>
            <person name="Wen L."/>
            <person name="He K."/>
            <person name="Yang H."/>
        </authorList>
    </citation>
    <scope>NUCLEOTIDE SEQUENCE [LARGE SCALE GENOMIC DNA]</scope>
    <source>
        <strain evidence="1">Trichococcus_R210</strain>
    </source>
</reference>
<evidence type="ECO:0000313" key="2">
    <source>
        <dbReference type="EMBL" id="SEI95378.1"/>
    </source>
</evidence>